<dbReference type="SUPFAM" id="SSF48726">
    <property type="entry name" value="Immunoglobulin"/>
    <property type="match status" value="2"/>
</dbReference>
<accession>A0AAV1HDC3</accession>
<feature type="domain" description="Ig-like" evidence="6">
    <location>
        <begin position="201"/>
        <end position="275"/>
    </location>
</feature>
<proteinExistence type="inferred from homology"/>
<dbReference type="Proteomes" id="UP001178508">
    <property type="component" value="Chromosome 21"/>
</dbReference>
<feature type="transmembrane region" description="Helical" evidence="4">
    <location>
        <begin position="644"/>
        <end position="670"/>
    </location>
</feature>
<keyword evidence="1" id="KW-0325">Glycoprotein</keyword>
<keyword evidence="4" id="KW-1133">Transmembrane helix</keyword>
<dbReference type="Gene3D" id="2.60.40.10">
    <property type="entry name" value="Immunoglobulins"/>
    <property type="match status" value="2"/>
</dbReference>
<protein>
    <submittedName>
        <fullName evidence="7">Uncharacterized protein LOC116037654</fullName>
    </submittedName>
</protein>
<dbReference type="PANTHER" id="PTHR16675">
    <property type="entry name" value="MHC CLASS I-RELATED"/>
    <property type="match status" value="1"/>
</dbReference>
<dbReference type="PRINTS" id="PR01638">
    <property type="entry name" value="MHCCLASSI"/>
</dbReference>
<dbReference type="InterPro" id="IPR011161">
    <property type="entry name" value="MHC_I-like_Ag-recog"/>
</dbReference>
<feature type="compositionally biased region" description="Basic and acidic residues" evidence="3">
    <location>
        <begin position="685"/>
        <end position="697"/>
    </location>
</feature>
<dbReference type="SMART" id="SM00407">
    <property type="entry name" value="IGc1"/>
    <property type="match status" value="2"/>
</dbReference>
<dbReference type="InterPro" id="IPR037055">
    <property type="entry name" value="MHC_I-like_Ag-recog_sf"/>
</dbReference>
<comment type="similarity">
    <text evidence="2">Belongs to the MHC class I family.</text>
</comment>
<evidence type="ECO:0000256" key="3">
    <source>
        <dbReference type="SAM" id="MobiDB-lite"/>
    </source>
</evidence>
<dbReference type="PANTHER" id="PTHR16675:SF237">
    <property type="entry name" value="MHC CLASS I ANTIGEN TRANSCRIPT VARIANT 1-RELATED"/>
    <property type="match status" value="1"/>
</dbReference>
<dbReference type="InterPro" id="IPR013783">
    <property type="entry name" value="Ig-like_fold"/>
</dbReference>
<keyword evidence="4" id="KW-0472">Membrane</keyword>
<evidence type="ECO:0000256" key="1">
    <source>
        <dbReference type="ARBA" id="ARBA00023180"/>
    </source>
</evidence>
<feature type="signal peptide" evidence="5">
    <location>
        <begin position="1"/>
        <end position="18"/>
    </location>
</feature>
<gene>
    <name evidence="7" type="ORF">XNOV1_A010051</name>
</gene>
<keyword evidence="5" id="KW-0732">Signal</keyword>
<dbReference type="InterPro" id="IPR036179">
    <property type="entry name" value="Ig-like_dom_sf"/>
</dbReference>
<feature type="domain" description="Ig-like" evidence="6">
    <location>
        <begin position="539"/>
        <end position="613"/>
    </location>
</feature>
<name>A0AAV1HDC3_XYRNO</name>
<reference evidence="7" key="1">
    <citation type="submission" date="2023-08" db="EMBL/GenBank/DDBJ databases">
        <authorList>
            <person name="Alioto T."/>
            <person name="Alioto T."/>
            <person name="Gomez Garrido J."/>
        </authorList>
    </citation>
    <scope>NUCLEOTIDE SEQUENCE</scope>
</reference>
<feature type="chain" id="PRO_5043494423" evidence="5">
    <location>
        <begin position="19"/>
        <end position="697"/>
    </location>
</feature>
<evidence type="ECO:0000313" key="7">
    <source>
        <dbReference type="EMBL" id="CAJ1083056.1"/>
    </source>
</evidence>
<keyword evidence="4" id="KW-0812">Transmembrane</keyword>
<dbReference type="InterPro" id="IPR001039">
    <property type="entry name" value="MHC_I_a_a1/a2"/>
</dbReference>
<dbReference type="EMBL" id="OY660884">
    <property type="protein sequence ID" value="CAJ1083056.1"/>
    <property type="molecule type" value="Genomic_DNA"/>
</dbReference>
<evidence type="ECO:0000259" key="6">
    <source>
        <dbReference type="PROSITE" id="PS50835"/>
    </source>
</evidence>
<dbReference type="GO" id="GO:0006955">
    <property type="term" value="P:immune response"/>
    <property type="evidence" value="ECO:0007669"/>
    <property type="project" value="TreeGrafter"/>
</dbReference>
<dbReference type="Pfam" id="PF00129">
    <property type="entry name" value="MHC_I"/>
    <property type="match status" value="2"/>
</dbReference>
<evidence type="ECO:0000256" key="2">
    <source>
        <dbReference type="RuleBase" id="RU004439"/>
    </source>
</evidence>
<evidence type="ECO:0000313" key="8">
    <source>
        <dbReference type="Proteomes" id="UP001178508"/>
    </source>
</evidence>
<organism evidence="7 8">
    <name type="scientific">Xyrichtys novacula</name>
    <name type="common">Pearly razorfish</name>
    <name type="synonym">Hemipteronotus novacula</name>
    <dbReference type="NCBI Taxonomy" id="13765"/>
    <lineage>
        <taxon>Eukaryota</taxon>
        <taxon>Metazoa</taxon>
        <taxon>Chordata</taxon>
        <taxon>Craniata</taxon>
        <taxon>Vertebrata</taxon>
        <taxon>Euteleostomi</taxon>
        <taxon>Actinopterygii</taxon>
        <taxon>Neopterygii</taxon>
        <taxon>Teleostei</taxon>
        <taxon>Neoteleostei</taxon>
        <taxon>Acanthomorphata</taxon>
        <taxon>Eupercaria</taxon>
        <taxon>Labriformes</taxon>
        <taxon>Labridae</taxon>
        <taxon>Xyrichtys</taxon>
    </lineage>
</organism>
<dbReference type="GO" id="GO:0005615">
    <property type="term" value="C:extracellular space"/>
    <property type="evidence" value="ECO:0007669"/>
    <property type="project" value="TreeGrafter"/>
</dbReference>
<dbReference type="AlphaFoldDB" id="A0AAV1HDC3"/>
<feature type="transmembrane region" description="Helical" evidence="4">
    <location>
        <begin position="314"/>
        <end position="339"/>
    </location>
</feature>
<dbReference type="InterPro" id="IPR011162">
    <property type="entry name" value="MHC_I/II-like_Ag-recog"/>
</dbReference>
<evidence type="ECO:0000256" key="5">
    <source>
        <dbReference type="SAM" id="SignalP"/>
    </source>
</evidence>
<dbReference type="InterPro" id="IPR050208">
    <property type="entry name" value="MHC_class-I_related"/>
</dbReference>
<feature type="region of interest" description="Disordered" evidence="3">
    <location>
        <begin position="676"/>
        <end position="697"/>
    </location>
</feature>
<sequence length="697" mass="80283">MRTLVLLLLPLFSHFAYSAKHSLKFIYIASSGVQNFPEFIGASVVDEAMVVYCDTKIHIKQDWMNEVFEKDPHHLEIYTQACLESQRNYFKETIHSLKWRFNQSEGVHILQRVSGCEWDDETGEFRGYNQYGYNGEDFISFDLETMTWVAPRPHSLLTKERWDSDKARNNFNKYHLTNVFPDWLKTYVDYGKSSLMRKDLPSVSLLQKSFSSPVTCHASGFYPDRALMFWRKDGEELHEEVDLGEILPNHDGSFQMSVDLNITSVEPEAWGRFECVFQLHGVKEDIITKLDKEVIRTNWGISAPVKPKPEGPEWVSLVGYVVSALILVLVCAVCGFTFYKRTTRRLSPETTQRSATPKHSLRYFMTGSSGVENFPEFNVAVVVDDVMVVACHTKLYVKQDWMNEVFKNDPKQLMIYTDSCAENERNDFKQILHGLKEHFNQSEGVHILQRVSGCDWDDETGESIGFDKFGYNGEDFISLDLETMKWVTTKTQARITEQKWNEETWRANRGKHYLTEVLPTWLKMYVNYGKRSLMRRDLPSVSLLQKSPSSPVTCHASGFYPGKALMFWRKGDVELDEEVDHGEILPNHDGSFQMSADLNIASVEPEDWERYECVFQLHGVKEDIVTKLDKEVIRTNDKTRSDMTLLIVSVVVSVCVLLLLLLLLIAAAALKKKRAHCHQSSPEKNSSELSERLKPDT</sequence>
<dbReference type="Gene3D" id="3.30.500.10">
    <property type="entry name" value="MHC class I-like antigen recognition-like"/>
    <property type="match status" value="2"/>
</dbReference>
<keyword evidence="8" id="KW-1185">Reference proteome</keyword>
<dbReference type="GO" id="GO:0009897">
    <property type="term" value="C:external side of plasma membrane"/>
    <property type="evidence" value="ECO:0007669"/>
    <property type="project" value="TreeGrafter"/>
</dbReference>
<dbReference type="InterPro" id="IPR007110">
    <property type="entry name" value="Ig-like_dom"/>
</dbReference>
<dbReference type="InterPro" id="IPR003597">
    <property type="entry name" value="Ig_C1-set"/>
</dbReference>
<dbReference type="SUPFAM" id="SSF54452">
    <property type="entry name" value="MHC antigen-recognition domain"/>
    <property type="match status" value="2"/>
</dbReference>
<dbReference type="Pfam" id="PF07654">
    <property type="entry name" value="C1-set"/>
    <property type="match status" value="2"/>
</dbReference>
<dbReference type="FunFam" id="2.60.40.10:FF:000943">
    <property type="entry name" value="Classical MHC class I molecule, alpha-chain"/>
    <property type="match status" value="1"/>
</dbReference>
<evidence type="ECO:0000256" key="4">
    <source>
        <dbReference type="SAM" id="Phobius"/>
    </source>
</evidence>
<dbReference type="PROSITE" id="PS50835">
    <property type="entry name" value="IG_LIKE"/>
    <property type="match status" value="2"/>
</dbReference>